<evidence type="ECO:0000313" key="3">
    <source>
        <dbReference type="EMBL" id="HIV01033.1"/>
    </source>
</evidence>
<evidence type="ECO:0000259" key="2">
    <source>
        <dbReference type="PROSITE" id="PS50943"/>
    </source>
</evidence>
<comment type="caution">
    <text evidence="3">The sequence shown here is derived from an EMBL/GenBank/DDBJ whole genome shotgun (WGS) entry which is preliminary data.</text>
</comment>
<reference evidence="3" key="2">
    <citation type="journal article" date="2021" name="PeerJ">
        <title>Extensive microbial diversity within the chicken gut microbiome revealed by metagenomics and culture.</title>
        <authorList>
            <person name="Gilroy R."/>
            <person name="Ravi A."/>
            <person name="Getino M."/>
            <person name="Pursley I."/>
            <person name="Horton D.L."/>
            <person name="Alikhan N.F."/>
            <person name="Baker D."/>
            <person name="Gharbi K."/>
            <person name="Hall N."/>
            <person name="Watson M."/>
            <person name="Adriaenssens E.M."/>
            <person name="Foster-Nyarko E."/>
            <person name="Jarju S."/>
            <person name="Secka A."/>
            <person name="Antonio M."/>
            <person name="Oren A."/>
            <person name="Chaudhuri R.R."/>
            <person name="La Ragione R."/>
            <person name="Hildebrand F."/>
            <person name="Pallen M.J."/>
        </authorList>
    </citation>
    <scope>NUCLEOTIDE SEQUENCE</scope>
    <source>
        <strain evidence="3">CHK186-9395</strain>
    </source>
</reference>
<dbReference type="SMART" id="SM00530">
    <property type="entry name" value="HTH_XRE"/>
    <property type="match status" value="1"/>
</dbReference>
<dbReference type="InterPro" id="IPR010982">
    <property type="entry name" value="Lambda_DNA-bd_dom_sf"/>
</dbReference>
<sequence>MKLKELRQKANLTQAEMAKIINISQSNYSKYELGTTQINIETLIQLANFFHVSVDYLIGNEQSNKESANKQDFSPAKKEAIEKLLACNDRICDRVSAYIDVLNDRELAEDISKFKHNDNF</sequence>
<dbReference type="PANTHER" id="PTHR46558">
    <property type="entry name" value="TRACRIPTIONAL REGULATORY PROTEIN-RELATED-RELATED"/>
    <property type="match status" value="1"/>
</dbReference>
<dbReference type="CDD" id="cd00093">
    <property type="entry name" value="HTH_XRE"/>
    <property type="match status" value="1"/>
</dbReference>
<dbReference type="Pfam" id="PF01381">
    <property type="entry name" value="HTH_3"/>
    <property type="match status" value="1"/>
</dbReference>
<dbReference type="GO" id="GO:0003677">
    <property type="term" value="F:DNA binding"/>
    <property type="evidence" value="ECO:0007669"/>
    <property type="project" value="UniProtKB-KW"/>
</dbReference>
<dbReference type="PANTHER" id="PTHR46558:SF11">
    <property type="entry name" value="HTH-TYPE TRANSCRIPTIONAL REGULATOR XRE"/>
    <property type="match status" value="1"/>
</dbReference>
<dbReference type="InterPro" id="IPR001387">
    <property type="entry name" value="Cro/C1-type_HTH"/>
</dbReference>
<protein>
    <submittedName>
        <fullName evidence="3">Helix-turn-helix transcriptional regulator</fullName>
    </submittedName>
</protein>
<dbReference type="PROSITE" id="PS50943">
    <property type="entry name" value="HTH_CROC1"/>
    <property type="match status" value="1"/>
</dbReference>
<dbReference type="SUPFAM" id="SSF47413">
    <property type="entry name" value="lambda repressor-like DNA-binding domains"/>
    <property type="match status" value="1"/>
</dbReference>
<dbReference type="AlphaFoldDB" id="A0A9D1NDC2"/>
<gene>
    <name evidence="3" type="ORF">IAA62_00545</name>
</gene>
<proteinExistence type="predicted"/>
<keyword evidence="1" id="KW-0238">DNA-binding</keyword>
<evidence type="ECO:0000256" key="1">
    <source>
        <dbReference type="ARBA" id="ARBA00023125"/>
    </source>
</evidence>
<organism evidence="3 4">
    <name type="scientific">Candidatus Caccopulliclostridium gallistercoris</name>
    <dbReference type="NCBI Taxonomy" id="2840719"/>
    <lineage>
        <taxon>Bacteria</taxon>
        <taxon>Bacillati</taxon>
        <taxon>Bacillota</taxon>
        <taxon>Clostridia</taxon>
        <taxon>Candidatus Caccopulliclostridium</taxon>
    </lineage>
</organism>
<evidence type="ECO:0000313" key="4">
    <source>
        <dbReference type="Proteomes" id="UP000886861"/>
    </source>
</evidence>
<dbReference type="EMBL" id="DVOJ01000003">
    <property type="protein sequence ID" value="HIV01033.1"/>
    <property type="molecule type" value="Genomic_DNA"/>
</dbReference>
<name>A0A9D1NDC2_9FIRM</name>
<feature type="domain" description="HTH cro/C1-type" evidence="2">
    <location>
        <begin position="3"/>
        <end position="57"/>
    </location>
</feature>
<accession>A0A9D1NDC2</accession>
<reference evidence="3" key="1">
    <citation type="submission" date="2020-10" db="EMBL/GenBank/DDBJ databases">
        <authorList>
            <person name="Gilroy R."/>
        </authorList>
    </citation>
    <scope>NUCLEOTIDE SEQUENCE</scope>
    <source>
        <strain evidence="3">CHK186-9395</strain>
    </source>
</reference>
<dbReference type="Gene3D" id="1.10.260.40">
    <property type="entry name" value="lambda repressor-like DNA-binding domains"/>
    <property type="match status" value="1"/>
</dbReference>
<dbReference type="Proteomes" id="UP000886861">
    <property type="component" value="Unassembled WGS sequence"/>
</dbReference>